<sequence length="205" mass="23674">MPCFASTIVRIKFVKQYEKENTDFVRVWAIGGYSIEHEYYDIDMTLFVPVNLSLRDLKTQAVFEKDNFYCVGGKITPTWKKQKSKVSQEMPKEVKNDENAIIQMLVTDYISEECNFTMKIVFLYLNPSSSASFNRPEFDSSNDSQSSKCVRIEDDDEEELTKDNAYHQKKNSDSCEKGKEHIGRSLHSTLRSYDSFASASKTETK</sequence>
<dbReference type="AlphaFoldDB" id="A0A9N9I8U3"/>
<dbReference type="EMBL" id="CAJVPY010011253">
    <property type="protein sequence ID" value="CAG8725483.1"/>
    <property type="molecule type" value="Genomic_DNA"/>
</dbReference>
<accession>A0A9N9I8U3</accession>
<reference evidence="2" key="1">
    <citation type="submission" date="2021-06" db="EMBL/GenBank/DDBJ databases">
        <authorList>
            <person name="Kallberg Y."/>
            <person name="Tangrot J."/>
            <person name="Rosling A."/>
        </authorList>
    </citation>
    <scope>NUCLEOTIDE SEQUENCE</scope>
    <source>
        <strain evidence="2">MA453B</strain>
    </source>
</reference>
<protein>
    <submittedName>
        <fullName evidence="2">7517_t:CDS:1</fullName>
    </submittedName>
</protein>
<gene>
    <name evidence="2" type="ORF">DERYTH_LOCUS14678</name>
</gene>
<dbReference type="Proteomes" id="UP000789405">
    <property type="component" value="Unassembled WGS sequence"/>
</dbReference>
<evidence type="ECO:0000313" key="3">
    <source>
        <dbReference type="Proteomes" id="UP000789405"/>
    </source>
</evidence>
<comment type="caution">
    <text evidence="2">The sequence shown here is derived from an EMBL/GenBank/DDBJ whole genome shotgun (WGS) entry which is preliminary data.</text>
</comment>
<proteinExistence type="predicted"/>
<organism evidence="2 3">
    <name type="scientific">Dentiscutata erythropus</name>
    <dbReference type="NCBI Taxonomy" id="1348616"/>
    <lineage>
        <taxon>Eukaryota</taxon>
        <taxon>Fungi</taxon>
        <taxon>Fungi incertae sedis</taxon>
        <taxon>Mucoromycota</taxon>
        <taxon>Glomeromycotina</taxon>
        <taxon>Glomeromycetes</taxon>
        <taxon>Diversisporales</taxon>
        <taxon>Gigasporaceae</taxon>
        <taxon>Dentiscutata</taxon>
    </lineage>
</organism>
<name>A0A9N9I8U3_9GLOM</name>
<keyword evidence="3" id="KW-1185">Reference proteome</keyword>
<dbReference type="OrthoDB" id="10541405at2759"/>
<feature type="region of interest" description="Disordered" evidence="1">
    <location>
        <begin position="134"/>
        <end position="183"/>
    </location>
</feature>
<evidence type="ECO:0000256" key="1">
    <source>
        <dbReference type="SAM" id="MobiDB-lite"/>
    </source>
</evidence>
<feature type="compositionally biased region" description="Polar residues" evidence="1">
    <location>
        <begin position="134"/>
        <end position="148"/>
    </location>
</feature>
<evidence type="ECO:0000313" key="2">
    <source>
        <dbReference type="EMBL" id="CAG8725483.1"/>
    </source>
</evidence>
<feature type="compositionally biased region" description="Basic and acidic residues" evidence="1">
    <location>
        <begin position="161"/>
        <end position="183"/>
    </location>
</feature>